<evidence type="ECO:0000256" key="4">
    <source>
        <dbReference type="ARBA" id="ARBA00022763"/>
    </source>
</evidence>
<keyword evidence="5" id="KW-0234">DNA repair</keyword>
<name>A0A6S6QWW2_9HYPH</name>
<keyword evidence="2" id="KW-0436">Ligase</keyword>
<dbReference type="GO" id="GO:0003910">
    <property type="term" value="F:DNA ligase (ATP) activity"/>
    <property type="evidence" value="ECO:0007669"/>
    <property type="project" value="UniProtKB-EC"/>
</dbReference>
<comment type="function">
    <text evidence="8">Very low-fidelity DNA ligase that seals nicks in double-stranded DNA during DNA repair. Together with the viral repair DNA polymerase X, fills the single nucleotide gaps generated by the AP endonuclease. It is not essential for viral replication and recombination. Displays a very low adenylation activity towards DNA with 3'-dideoxy- or 3'-amino-terminated nicks compared to regular nick DNA.</text>
</comment>
<dbReference type="SUPFAM" id="SSF50249">
    <property type="entry name" value="Nucleic acid-binding proteins"/>
    <property type="match status" value="1"/>
</dbReference>
<dbReference type="AlphaFoldDB" id="A0A6S6QWW2"/>
<evidence type="ECO:0000259" key="9">
    <source>
        <dbReference type="Pfam" id="PF01068"/>
    </source>
</evidence>
<evidence type="ECO:0000256" key="7">
    <source>
        <dbReference type="ARBA" id="ARBA00034003"/>
    </source>
</evidence>
<dbReference type="Gene3D" id="3.30.470.30">
    <property type="entry name" value="DNA ligase/mRNA capping enzyme"/>
    <property type="match status" value="1"/>
</dbReference>
<evidence type="ECO:0000256" key="3">
    <source>
        <dbReference type="ARBA" id="ARBA00022705"/>
    </source>
</evidence>
<keyword evidence="11" id="KW-1185">Reference proteome</keyword>
<evidence type="ECO:0000256" key="1">
    <source>
        <dbReference type="ARBA" id="ARBA00004328"/>
    </source>
</evidence>
<comment type="catalytic activity">
    <reaction evidence="7">
        <text>ATP + (deoxyribonucleotide)n-3'-hydroxyl + 5'-phospho-(deoxyribonucleotide)m = (deoxyribonucleotide)n+m + AMP + diphosphate.</text>
        <dbReference type="EC" id="6.5.1.1"/>
    </reaction>
</comment>
<feature type="domain" description="ATP-dependent DNA ligase family profile" evidence="9">
    <location>
        <begin position="140"/>
        <end position="320"/>
    </location>
</feature>
<dbReference type="GO" id="GO:0005524">
    <property type="term" value="F:ATP binding"/>
    <property type="evidence" value="ECO:0007669"/>
    <property type="project" value="InterPro"/>
</dbReference>
<dbReference type="GO" id="GO:0006260">
    <property type="term" value="P:DNA replication"/>
    <property type="evidence" value="ECO:0007669"/>
    <property type="project" value="UniProtKB-KW"/>
</dbReference>
<evidence type="ECO:0000256" key="5">
    <source>
        <dbReference type="ARBA" id="ARBA00023204"/>
    </source>
</evidence>
<keyword evidence="4" id="KW-0227">DNA damage</keyword>
<proteinExistence type="predicted"/>
<keyword evidence="3" id="KW-0235">DNA replication</keyword>
<dbReference type="EMBL" id="AP023361">
    <property type="protein sequence ID" value="BCJ91732.1"/>
    <property type="molecule type" value="Genomic_DNA"/>
</dbReference>
<evidence type="ECO:0000313" key="10">
    <source>
        <dbReference type="EMBL" id="BCJ91732.1"/>
    </source>
</evidence>
<protein>
    <recommendedName>
        <fullName evidence="6">Polydeoxyribonucleotide synthase [ATP]</fullName>
    </recommendedName>
</protein>
<evidence type="ECO:0000313" key="11">
    <source>
        <dbReference type="Proteomes" id="UP000515317"/>
    </source>
</evidence>
<dbReference type="GO" id="GO:0006310">
    <property type="term" value="P:DNA recombination"/>
    <property type="evidence" value="ECO:0007669"/>
    <property type="project" value="InterPro"/>
</dbReference>
<dbReference type="CDD" id="cd07896">
    <property type="entry name" value="Adenylation_kDNA_ligase_like"/>
    <property type="match status" value="1"/>
</dbReference>
<dbReference type="Proteomes" id="UP000515317">
    <property type="component" value="Chromosome"/>
</dbReference>
<dbReference type="PANTHER" id="PTHR47810">
    <property type="entry name" value="DNA LIGASE"/>
    <property type="match status" value="1"/>
</dbReference>
<dbReference type="Pfam" id="PF01068">
    <property type="entry name" value="DNA_ligase_A_M"/>
    <property type="match status" value="1"/>
</dbReference>
<comment type="subcellular location">
    <subcellularLocation>
        <location evidence="1">Virion</location>
    </subcellularLocation>
</comment>
<dbReference type="SUPFAM" id="SSF56091">
    <property type="entry name" value="DNA ligase/mRNA capping enzyme, catalytic domain"/>
    <property type="match status" value="1"/>
</dbReference>
<gene>
    <name evidence="10" type="ORF">IZ6_24670</name>
</gene>
<evidence type="ECO:0000256" key="6">
    <source>
        <dbReference type="ARBA" id="ARBA00032896"/>
    </source>
</evidence>
<reference evidence="10 11" key="1">
    <citation type="submission" date="2020-08" db="EMBL/GenBank/DDBJ databases">
        <title>Genome sequence of Rhizobiales bacterium strain IZ6.</title>
        <authorList>
            <person name="Nakai R."/>
            <person name="Naganuma T."/>
        </authorList>
    </citation>
    <scope>NUCLEOTIDE SEQUENCE [LARGE SCALE GENOMIC DNA]</scope>
    <source>
        <strain evidence="10 11">IZ6</strain>
    </source>
</reference>
<evidence type="ECO:0000256" key="8">
    <source>
        <dbReference type="ARBA" id="ARBA00046002"/>
    </source>
</evidence>
<dbReference type="PANTHER" id="PTHR47810:SF5">
    <property type="entry name" value="LIGASE, PUTATIVE-RELATED"/>
    <property type="match status" value="1"/>
</dbReference>
<sequence length="407" mass="45864">MTAVLCQDKPWPHKFAPAPYGAVCETCGLPVEEALALPINQRESVLIKHDTLYTIDSTGNVRVWWMERDGAQYRSHSGIEGGEITCSAWTVAKPKNVGRSNETSAEKQAELEVVAEYKKKTDRKYHTDRNAVGGAKFYAPMLAYKYEDDLSDQFAFSQPKLDGIRCVSEPGKLSSRQGKPITGVPHIAEALAPIFEKYPDLVLDGELYNHDLKDDFNTIVSAVKKQNPTSEQLEAAKQIQYWLYDVPGFDIFSIRRRRLEAILQEFPNPALVYVPTTRVHDLEHLNILYGEYLADGFEGQMIRYDLPYENKRSRALLKRKEFVDVEFPVVRLEEGVGNWAGYAKAAICRLPDGREFGAGIKGNQEFCRGLLNGPVPAEATIRYFALTPDGIPRFPIATSFHEGKRDL</sequence>
<organism evidence="10 11">
    <name type="scientific">Terrihabitans soli</name>
    <dbReference type="NCBI Taxonomy" id="708113"/>
    <lineage>
        <taxon>Bacteria</taxon>
        <taxon>Pseudomonadati</taxon>
        <taxon>Pseudomonadota</taxon>
        <taxon>Alphaproteobacteria</taxon>
        <taxon>Hyphomicrobiales</taxon>
        <taxon>Terrihabitans</taxon>
    </lineage>
</organism>
<dbReference type="KEGG" id="tso:IZ6_24670"/>
<dbReference type="InterPro" id="IPR012310">
    <property type="entry name" value="DNA_ligase_ATP-dep_cent"/>
</dbReference>
<evidence type="ECO:0000256" key="2">
    <source>
        <dbReference type="ARBA" id="ARBA00022598"/>
    </source>
</evidence>
<dbReference type="InterPro" id="IPR012340">
    <property type="entry name" value="NA-bd_OB-fold"/>
</dbReference>
<dbReference type="InterPro" id="IPR050326">
    <property type="entry name" value="NAD_dep_DNA_ligaseB"/>
</dbReference>
<dbReference type="GO" id="GO:0006281">
    <property type="term" value="P:DNA repair"/>
    <property type="evidence" value="ECO:0007669"/>
    <property type="project" value="UniProtKB-KW"/>
</dbReference>
<accession>A0A6S6QWW2</accession>